<gene>
    <name evidence="1" type="ORF">M378DRAFT_540620</name>
</gene>
<dbReference type="Proteomes" id="UP000054549">
    <property type="component" value="Unassembled WGS sequence"/>
</dbReference>
<dbReference type="HOGENOM" id="CLU_2235899_0_0_1"/>
<accession>A0A0C2SQ30</accession>
<reference evidence="1 2" key="1">
    <citation type="submission" date="2014-04" db="EMBL/GenBank/DDBJ databases">
        <title>Evolutionary Origins and Diversification of the Mycorrhizal Mutualists.</title>
        <authorList>
            <consortium name="DOE Joint Genome Institute"/>
            <consortium name="Mycorrhizal Genomics Consortium"/>
            <person name="Kohler A."/>
            <person name="Kuo A."/>
            <person name="Nagy L.G."/>
            <person name="Floudas D."/>
            <person name="Copeland A."/>
            <person name="Barry K.W."/>
            <person name="Cichocki N."/>
            <person name="Veneault-Fourrey C."/>
            <person name="LaButti K."/>
            <person name="Lindquist E.A."/>
            <person name="Lipzen A."/>
            <person name="Lundell T."/>
            <person name="Morin E."/>
            <person name="Murat C."/>
            <person name="Riley R."/>
            <person name="Ohm R."/>
            <person name="Sun H."/>
            <person name="Tunlid A."/>
            <person name="Henrissat B."/>
            <person name="Grigoriev I.V."/>
            <person name="Hibbett D.S."/>
            <person name="Martin F."/>
        </authorList>
    </citation>
    <scope>NUCLEOTIDE SEQUENCE [LARGE SCALE GENOMIC DNA]</scope>
    <source>
        <strain evidence="1 2">Koide BX008</strain>
    </source>
</reference>
<evidence type="ECO:0000313" key="1">
    <source>
        <dbReference type="EMBL" id="KIL56109.1"/>
    </source>
</evidence>
<name>A0A0C2SQ30_AMAMK</name>
<proteinExistence type="predicted"/>
<protein>
    <submittedName>
        <fullName evidence="1">Uncharacterized protein</fullName>
    </submittedName>
</protein>
<sequence length="105" mass="12091">MLALSWKRALGEVSYFQPMKNVMSLGSSGTDKPVAKYWEEILYDYIMTDKFNPSLFASLSSSYNSLLMSSKHRVPLNDQVLFGAFPKTTRVQDCINRTYNYIILF</sequence>
<dbReference type="InParanoid" id="A0A0C2SQ30"/>
<evidence type="ECO:0000313" key="2">
    <source>
        <dbReference type="Proteomes" id="UP000054549"/>
    </source>
</evidence>
<dbReference type="AlphaFoldDB" id="A0A0C2SQ30"/>
<dbReference type="EMBL" id="KN818447">
    <property type="protein sequence ID" value="KIL56109.1"/>
    <property type="molecule type" value="Genomic_DNA"/>
</dbReference>
<keyword evidence="2" id="KW-1185">Reference proteome</keyword>
<organism evidence="1 2">
    <name type="scientific">Amanita muscaria (strain Koide BX008)</name>
    <dbReference type="NCBI Taxonomy" id="946122"/>
    <lineage>
        <taxon>Eukaryota</taxon>
        <taxon>Fungi</taxon>
        <taxon>Dikarya</taxon>
        <taxon>Basidiomycota</taxon>
        <taxon>Agaricomycotina</taxon>
        <taxon>Agaricomycetes</taxon>
        <taxon>Agaricomycetidae</taxon>
        <taxon>Agaricales</taxon>
        <taxon>Pluteineae</taxon>
        <taxon>Amanitaceae</taxon>
        <taxon>Amanita</taxon>
    </lineage>
</organism>